<dbReference type="Gene3D" id="3.40.50.720">
    <property type="entry name" value="NAD(P)-binding Rossmann-like Domain"/>
    <property type="match status" value="1"/>
</dbReference>
<dbReference type="EMBL" id="PDNZ01000002">
    <property type="protein sequence ID" value="PWW82862.1"/>
    <property type="molecule type" value="Genomic_DNA"/>
</dbReference>
<comment type="catalytic activity">
    <reaction evidence="4 7">
        <text>L-proline + NADP(+) = (S)-1-pyrroline-5-carboxylate + NADPH + 2 H(+)</text>
        <dbReference type="Rhea" id="RHEA:14109"/>
        <dbReference type="ChEBI" id="CHEBI:15378"/>
        <dbReference type="ChEBI" id="CHEBI:17388"/>
        <dbReference type="ChEBI" id="CHEBI:57783"/>
        <dbReference type="ChEBI" id="CHEBI:58349"/>
        <dbReference type="ChEBI" id="CHEBI:60039"/>
        <dbReference type="EC" id="1.5.1.2"/>
    </reaction>
</comment>
<keyword evidence="4" id="KW-0963">Cytoplasm</keyword>
<evidence type="ECO:0000313" key="10">
    <source>
        <dbReference type="EMBL" id="PWW82862.1"/>
    </source>
</evidence>
<dbReference type="HAMAP" id="MF_01925">
    <property type="entry name" value="P5C_reductase"/>
    <property type="match status" value="1"/>
</dbReference>
<keyword evidence="11" id="KW-1185">Reference proteome</keyword>
<evidence type="ECO:0000259" key="9">
    <source>
        <dbReference type="Pfam" id="PF14748"/>
    </source>
</evidence>
<dbReference type="RefSeq" id="WP_110022577.1">
    <property type="nucleotide sequence ID" value="NZ_PDNZ01000002.1"/>
</dbReference>
<dbReference type="GO" id="GO:0055129">
    <property type="term" value="P:L-proline biosynthetic process"/>
    <property type="evidence" value="ECO:0007669"/>
    <property type="project" value="UniProtKB-UniRule"/>
</dbReference>
<comment type="similarity">
    <text evidence="1 4 7">Belongs to the pyrroline-5-carboxylate reductase family.</text>
</comment>
<comment type="subcellular location">
    <subcellularLocation>
        <location evidence="4">Cytoplasm</location>
    </subcellularLocation>
</comment>
<evidence type="ECO:0000256" key="2">
    <source>
        <dbReference type="ARBA" id="ARBA00022857"/>
    </source>
</evidence>
<dbReference type="FunFam" id="1.10.3730.10:FF:000001">
    <property type="entry name" value="Pyrroline-5-carboxylate reductase"/>
    <property type="match status" value="1"/>
</dbReference>
<comment type="catalytic activity">
    <reaction evidence="4">
        <text>L-proline + NAD(+) = (S)-1-pyrroline-5-carboxylate + NADH + 2 H(+)</text>
        <dbReference type="Rhea" id="RHEA:14105"/>
        <dbReference type="ChEBI" id="CHEBI:15378"/>
        <dbReference type="ChEBI" id="CHEBI:17388"/>
        <dbReference type="ChEBI" id="CHEBI:57540"/>
        <dbReference type="ChEBI" id="CHEBI:57945"/>
        <dbReference type="ChEBI" id="CHEBI:60039"/>
        <dbReference type="EC" id="1.5.1.2"/>
    </reaction>
</comment>
<comment type="pathway">
    <text evidence="4 7">Amino-acid biosynthesis; L-proline biosynthesis; L-proline from L-glutamate 5-semialdehyde: step 1/1.</text>
</comment>
<organism evidence="10 11">
    <name type="scientific">Prosthecochloris marina</name>
    <dbReference type="NCBI Taxonomy" id="2017681"/>
    <lineage>
        <taxon>Bacteria</taxon>
        <taxon>Pseudomonadati</taxon>
        <taxon>Chlorobiota</taxon>
        <taxon>Chlorobiia</taxon>
        <taxon>Chlorobiales</taxon>
        <taxon>Chlorobiaceae</taxon>
        <taxon>Prosthecochloris</taxon>
    </lineage>
</organism>
<dbReference type="OrthoDB" id="9805754at2"/>
<dbReference type="InterPro" id="IPR028939">
    <property type="entry name" value="P5C_Rdtase_cat_N"/>
</dbReference>
<dbReference type="AlphaFoldDB" id="A0A317T871"/>
<evidence type="ECO:0000256" key="4">
    <source>
        <dbReference type="HAMAP-Rule" id="MF_01925"/>
    </source>
</evidence>
<dbReference type="Gene3D" id="1.10.3730.10">
    <property type="entry name" value="ProC C-terminal domain-like"/>
    <property type="match status" value="1"/>
</dbReference>
<proteinExistence type="inferred from homology"/>
<dbReference type="GO" id="GO:0004735">
    <property type="term" value="F:pyrroline-5-carboxylate reductase activity"/>
    <property type="evidence" value="ECO:0007669"/>
    <property type="project" value="UniProtKB-UniRule"/>
</dbReference>
<evidence type="ECO:0000256" key="3">
    <source>
        <dbReference type="ARBA" id="ARBA00023002"/>
    </source>
</evidence>
<sequence>MHTITIGFIGTGRIAKALIAGLVRDNNNEISGYDKDPAVADAVCKEFGITRKNSMSELVQSANCIVLAVKPYQIETVLEELRRELRPDQLLISVAAGITSEFIRTRSLEEMHVIRVMPNTPAFVGEGMTVVSRGKCATDADLAQAEKIFSAIGKVAVLDEIHMDAATAVSGSGPAYMFHIIDALAEGGKQCGLSDDEAVTLSAQTMLGAAKLVLESQKKPAALIKDVTTPGGTTEAGLHQMEAHNVRQAMIDTVTAAAQRSVELKQ</sequence>
<gene>
    <name evidence="4 10" type="primary">proC</name>
    <name evidence="10" type="ORF">CR164_03760</name>
</gene>
<comment type="caution">
    <text evidence="10">The sequence shown here is derived from an EMBL/GenBank/DDBJ whole genome shotgun (WGS) entry which is preliminary data.</text>
</comment>
<dbReference type="EC" id="1.5.1.2" evidence="4 5"/>
<evidence type="ECO:0000259" key="8">
    <source>
        <dbReference type="Pfam" id="PF03807"/>
    </source>
</evidence>
<dbReference type="Proteomes" id="UP000246278">
    <property type="component" value="Unassembled WGS sequence"/>
</dbReference>
<comment type="function">
    <text evidence="4">Catalyzes the reduction of 1-pyrroline-5-carboxylate (PCA) to L-proline.</text>
</comment>
<dbReference type="Pfam" id="PF14748">
    <property type="entry name" value="P5CR_dimer"/>
    <property type="match status" value="1"/>
</dbReference>
<name>A0A317T871_9CHLB</name>
<dbReference type="UniPathway" id="UPA00098">
    <property type="reaction ID" value="UER00361"/>
</dbReference>
<dbReference type="InterPro" id="IPR000304">
    <property type="entry name" value="Pyrroline-COOH_reductase"/>
</dbReference>
<reference evidence="11" key="1">
    <citation type="submission" date="2017-10" db="EMBL/GenBank/DDBJ databases">
        <authorList>
            <person name="Gaisin V.A."/>
            <person name="Rysina M.S."/>
            <person name="Grouzdev D.S."/>
        </authorList>
    </citation>
    <scope>NUCLEOTIDE SEQUENCE [LARGE SCALE GENOMIC DNA]</scope>
    <source>
        <strain evidence="11">V1</strain>
    </source>
</reference>
<evidence type="ECO:0000256" key="6">
    <source>
        <dbReference type="PIRSR" id="PIRSR000193-1"/>
    </source>
</evidence>
<keyword evidence="4 7" id="KW-0028">Amino-acid biosynthesis</keyword>
<feature type="domain" description="Pyrroline-5-carboxylate reductase dimerisation" evidence="9">
    <location>
        <begin position="160"/>
        <end position="264"/>
    </location>
</feature>
<accession>A0A317T871</accession>
<dbReference type="SUPFAM" id="SSF51735">
    <property type="entry name" value="NAD(P)-binding Rossmann-fold domains"/>
    <property type="match status" value="1"/>
</dbReference>
<dbReference type="PIRSF" id="PIRSF000193">
    <property type="entry name" value="Pyrrol-5-carb_rd"/>
    <property type="match status" value="1"/>
</dbReference>
<keyword evidence="2 4" id="KW-0521">NADP</keyword>
<protein>
    <recommendedName>
        <fullName evidence="4 5">Pyrroline-5-carboxylate reductase</fullName>
        <shortName evidence="4">P5C reductase</shortName>
        <shortName evidence="4">P5CR</shortName>
        <ecNumber evidence="4 5">1.5.1.2</ecNumber>
    </recommendedName>
    <alternativeName>
        <fullName evidence="4">PCA reductase</fullName>
    </alternativeName>
</protein>
<dbReference type="PANTHER" id="PTHR11645:SF0">
    <property type="entry name" value="PYRROLINE-5-CARBOXYLATE REDUCTASE 3"/>
    <property type="match status" value="1"/>
</dbReference>
<evidence type="ECO:0000313" key="11">
    <source>
        <dbReference type="Proteomes" id="UP000246278"/>
    </source>
</evidence>
<dbReference type="PROSITE" id="PS00521">
    <property type="entry name" value="P5CR"/>
    <property type="match status" value="1"/>
</dbReference>
<dbReference type="InterPro" id="IPR036291">
    <property type="entry name" value="NAD(P)-bd_dom_sf"/>
</dbReference>
<dbReference type="PANTHER" id="PTHR11645">
    <property type="entry name" value="PYRROLINE-5-CARBOXYLATE REDUCTASE"/>
    <property type="match status" value="1"/>
</dbReference>
<dbReference type="Pfam" id="PF03807">
    <property type="entry name" value="F420_oxidored"/>
    <property type="match status" value="1"/>
</dbReference>
<keyword evidence="4 7" id="KW-0641">Proline biosynthesis</keyword>
<dbReference type="SUPFAM" id="SSF48179">
    <property type="entry name" value="6-phosphogluconate dehydrogenase C-terminal domain-like"/>
    <property type="match status" value="1"/>
</dbReference>
<dbReference type="GO" id="GO:0005737">
    <property type="term" value="C:cytoplasm"/>
    <property type="evidence" value="ECO:0007669"/>
    <property type="project" value="UniProtKB-SubCell"/>
</dbReference>
<keyword evidence="3 4" id="KW-0560">Oxidoreductase</keyword>
<feature type="binding site" evidence="6">
    <location>
        <begin position="68"/>
        <end position="71"/>
    </location>
    <ligand>
        <name>NADP(+)</name>
        <dbReference type="ChEBI" id="CHEBI:58349"/>
    </ligand>
</feature>
<dbReference type="NCBIfam" id="TIGR00112">
    <property type="entry name" value="proC"/>
    <property type="match status" value="1"/>
</dbReference>
<evidence type="ECO:0000256" key="5">
    <source>
        <dbReference type="NCBIfam" id="TIGR00112"/>
    </source>
</evidence>
<dbReference type="InterPro" id="IPR053790">
    <property type="entry name" value="P5CR-like_CS"/>
</dbReference>
<dbReference type="InterPro" id="IPR029036">
    <property type="entry name" value="P5CR_dimer"/>
</dbReference>
<feature type="domain" description="Pyrroline-5-carboxylate reductase catalytic N-terminal" evidence="8">
    <location>
        <begin position="5"/>
        <end position="97"/>
    </location>
</feature>
<dbReference type="InterPro" id="IPR008927">
    <property type="entry name" value="6-PGluconate_DH-like_C_sf"/>
</dbReference>
<evidence type="ECO:0000256" key="1">
    <source>
        <dbReference type="ARBA" id="ARBA00005525"/>
    </source>
</evidence>
<evidence type="ECO:0000256" key="7">
    <source>
        <dbReference type="RuleBase" id="RU003903"/>
    </source>
</evidence>